<evidence type="ECO:0008006" key="5">
    <source>
        <dbReference type="Google" id="ProtNLM"/>
    </source>
</evidence>
<accession>A0ABW1LDM4</accession>
<sequence length="156" mass="15980">MKTAVKIAGIAFVLSAVGAGLTGCGGSDSDGGDSGNDASKSVTKDGFCEKFNELYDNLAGASSDDPTTAIKGVKDWAAEMEDYGTPSELSDDERDGFDVVISTFEGIDDDATAEDLQNLGDDVSAEDNKSAEAFGSWTTKNCPSPSVPSAPSDDAS</sequence>
<keyword evidence="4" id="KW-1185">Reference proteome</keyword>
<keyword evidence="2" id="KW-0732">Signal</keyword>
<evidence type="ECO:0000313" key="4">
    <source>
        <dbReference type="Proteomes" id="UP001596135"/>
    </source>
</evidence>
<comment type="caution">
    <text evidence="3">The sequence shown here is derived from an EMBL/GenBank/DDBJ whole genome shotgun (WGS) entry which is preliminary data.</text>
</comment>
<evidence type="ECO:0000313" key="3">
    <source>
        <dbReference type="EMBL" id="MFC6041788.1"/>
    </source>
</evidence>
<dbReference type="Proteomes" id="UP001596135">
    <property type="component" value="Unassembled WGS sequence"/>
</dbReference>
<protein>
    <recommendedName>
        <fullName evidence="5">Lipoprotein</fullName>
    </recommendedName>
</protein>
<evidence type="ECO:0000256" key="1">
    <source>
        <dbReference type="SAM" id="MobiDB-lite"/>
    </source>
</evidence>
<name>A0ABW1LDM4_9ACTN</name>
<evidence type="ECO:0000256" key="2">
    <source>
        <dbReference type="SAM" id="SignalP"/>
    </source>
</evidence>
<feature type="chain" id="PRO_5046518031" description="Lipoprotein" evidence="2">
    <location>
        <begin position="19"/>
        <end position="156"/>
    </location>
</feature>
<gene>
    <name evidence="3" type="ORF">ACFPYL_01795</name>
</gene>
<dbReference type="EMBL" id="JBHSRJ010000001">
    <property type="protein sequence ID" value="MFC6041788.1"/>
    <property type="molecule type" value="Genomic_DNA"/>
</dbReference>
<dbReference type="RefSeq" id="WP_379149732.1">
    <property type="nucleotide sequence ID" value="NZ_JBHSRJ010000001.1"/>
</dbReference>
<feature type="compositionally biased region" description="Low complexity" evidence="1">
    <location>
        <begin position="143"/>
        <end position="156"/>
    </location>
</feature>
<feature type="signal peptide" evidence="2">
    <location>
        <begin position="1"/>
        <end position="18"/>
    </location>
</feature>
<reference evidence="4" key="1">
    <citation type="journal article" date="2019" name="Int. J. Syst. Evol. Microbiol.">
        <title>The Global Catalogue of Microorganisms (GCM) 10K type strain sequencing project: providing services to taxonomists for standard genome sequencing and annotation.</title>
        <authorList>
            <consortium name="The Broad Institute Genomics Platform"/>
            <consortium name="The Broad Institute Genome Sequencing Center for Infectious Disease"/>
            <person name="Wu L."/>
            <person name="Ma J."/>
        </authorList>
    </citation>
    <scope>NUCLEOTIDE SEQUENCE [LARGE SCALE GENOMIC DNA]</scope>
    <source>
        <strain evidence="4">CCUG 54522</strain>
    </source>
</reference>
<organism evidence="3 4">
    <name type="scientific">Nocardioides hankookensis</name>
    <dbReference type="NCBI Taxonomy" id="443157"/>
    <lineage>
        <taxon>Bacteria</taxon>
        <taxon>Bacillati</taxon>
        <taxon>Actinomycetota</taxon>
        <taxon>Actinomycetes</taxon>
        <taxon>Propionibacteriales</taxon>
        <taxon>Nocardioidaceae</taxon>
        <taxon>Nocardioides</taxon>
    </lineage>
</organism>
<proteinExistence type="predicted"/>
<feature type="region of interest" description="Disordered" evidence="1">
    <location>
        <begin position="118"/>
        <end position="156"/>
    </location>
</feature>
<dbReference type="PROSITE" id="PS51257">
    <property type="entry name" value="PROKAR_LIPOPROTEIN"/>
    <property type="match status" value="1"/>
</dbReference>